<keyword evidence="2" id="KW-1133">Transmembrane helix</keyword>
<keyword evidence="1" id="KW-0479">Metal-binding</keyword>
<evidence type="ECO:0000313" key="5">
    <source>
        <dbReference type="Proteomes" id="UP000245783"/>
    </source>
</evidence>
<dbReference type="Pfam" id="PF07228">
    <property type="entry name" value="SpoIIE"/>
    <property type="match status" value="1"/>
</dbReference>
<feature type="non-terminal residue" evidence="4">
    <location>
        <position position="1"/>
    </location>
</feature>
<feature type="domain" description="PPM-type phosphatase" evidence="3">
    <location>
        <begin position="1"/>
        <end position="226"/>
    </location>
</feature>
<accession>A0A316W897</accession>
<keyword evidence="5" id="KW-1185">Reference proteome</keyword>
<dbReference type="InterPro" id="IPR001932">
    <property type="entry name" value="PPM-type_phosphatase-like_dom"/>
</dbReference>
<dbReference type="RefSeq" id="XP_025372498.1">
    <property type="nucleotide sequence ID" value="XM_025511655.1"/>
</dbReference>
<dbReference type="PANTHER" id="PTHR12320">
    <property type="entry name" value="PROTEIN PHOSPHATASE 2C"/>
    <property type="match status" value="1"/>
</dbReference>
<dbReference type="InterPro" id="IPR039123">
    <property type="entry name" value="PPTC7"/>
</dbReference>
<dbReference type="GO" id="GO:0046872">
    <property type="term" value="F:metal ion binding"/>
    <property type="evidence" value="ECO:0007669"/>
    <property type="project" value="UniProtKB-UniRule"/>
</dbReference>
<dbReference type="PROSITE" id="PS51746">
    <property type="entry name" value="PPM_2"/>
    <property type="match status" value="1"/>
</dbReference>
<name>A0A316W897_9BASI</name>
<dbReference type="EC" id="3.1.3.16" evidence="1"/>
<dbReference type="AlphaFoldDB" id="A0A316W897"/>
<dbReference type="InParanoid" id="A0A316W897"/>
<dbReference type="Proteomes" id="UP000245783">
    <property type="component" value="Unassembled WGS sequence"/>
</dbReference>
<comment type="catalytic activity">
    <reaction evidence="1">
        <text>O-phospho-L-threonyl-[protein] + H2O = L-threonyl-[protein] + phosphate</text>
        <dbReference type="Rhea" id="RHEA:47004"/>
        <dbReference type="Rhea" id="RHEA-COMP:11060"/>
        <dbReference type="Rhea" id="RHEA-COMP:11605"/>
        <dbReference type="ChEBI" id="CHEBI:15377"/>
        <dbReference type="ChEBI" id="CHEBI:30013"/>
        <dbReference type="ChEBI" id="CHEBI:43474"/>
        <dbReference type="ChEBI" id="CHEBI:61977"/>
        <dbReference type="EC" id="3.1.3.16"/>
    </reaction>
</comment>
<dbReference type="PANTHER" id="PTHR12320:SF84">
    <property type="entry name" value="PROTEIN PHOSPHATASE"/>
    <property type="match status" value="1"/>
</dbReference>
<keyword evidence="2" id="KW-0812">Transmembrane</keyword>
<protein>
    <recommendedName>
        <fullName evidence="1">Protein phosphatase</fullName>
        <ecNumber evidence="1">3.1.3.16</ecNumber>
    </recommendedName>
</protein>
<comment type="cofactor">
    <cofactor evidence="1">
        <name>Mg(2+)</name>
        <dbReference type="ChEBI" id="CHEBI:18420"/>
    </cofactor>
</comment>
<keyword evidence="1" id="KW-0904">Protein phosphatase</keyword>
<proteinExistence type="inferred from homology"/>
<comment type="catalytic activity">
    <reaction evidence="1">
        <text>O-phospho-L-seryl-[protein] + H2O = L-seryl-[protein] + phosphate</text>
        <dbReference type="Rhea" id="RHEA:20629"/>
        <dbReference type="Rhea" id="RHEA-COMP:9863"/>
        <dbReference type="Rhea" id="RHEA-COMP:11604"/>
        <dbReference type="ChEBI" id="CHEBI:15377"/>
        <dbReference type="ChEBI" id="CHEBI:29999"/>
        <dbReference type="ChEBI" id="CHEBI:43474"/>
        <dbReference type="ChEBI" id="CHEBI:83421"/>
        <dbReference type="EC" id="3.1.3.16"/>
    </reaction>
</comment>
<dbReference type="GO" id="GO:0004722">
    <property type="term" value="F:protein serine/threonine phosphatase activity"/>
    <property type="evidence" value="ECO:0007669"/>
    <property type="project" value="UniProtKB-EC"/>
</dbReference>
<dbReference type="Gene3D" id="3.60.40.10">
    <property type="entry name" value="PPM-type phosphatase domain"/>
    <property type="match status" value="1"/>
</dbReference>
<evidence type="ECO:0000259" key="3">
    <source>
        <dbReference type="PROSITE" id="PS51746"/>
    </source>
</evidence>
<dbReference type="FunCoup" id="A0A316W897">
    <property type="interactions" value="195"/>
</dbReference>
<keyword evidence="2" id="KW-0472">Membrane</keyword>
<evidence type="ECO:0000256" key="1">
    <source>
        <dbReference type="RuleBase" id="RU366020"/>
    </source>
</evidence>
<feature type="transmembrane region" description="Helical" evidence="2">
    <location>
        <begin position="247"/>
        <end position="269"/>
    </location>
</feature>
<dbReference type="OrthoDB" id="60843at2759"/>
<comment type="cofactor">
    <cofactor evidence="1">
        <name>Mn(2+)</name>
        <dbReference type="ChEBI" id="CHEBI:29035"/>
    </cofactor>
</comment>
<sequence>DSLGIADGVGGWGTRAGADPALFSRFLMHFCAVELSRYDHLSAAELTANNGEALAAWTSIDPVEIMHRAWRRCIRASRREGIKGSSTALIAILREDELRIANVGDCVALVIRPSQRTMVFRSEEQQHSFNYPLQLGMMSTADGSLEWDEPRRDAGRYSLRVQPGDLLIVGSDGCFDNLFDEDVLEENSSAAANPLPADFSPQDVSEALCLRAKQIAEDPRAVTSPFQCAATDEGLHYVGGKLGESSFLAASGIIAGLFTPFSFMSMLSLSSARYR</sequence>
<dbReference type="GeneID" id="37033525"/>
<gene>
    <name evidence="4" type="ORF">IE81DRAFT_285959</name>
</gene>
<dbReference type="SUPFAM" id="SSF81606">
    <property type="entry name" value="PP2C-like"/>
    <property type="match status" value="1"/>
</dbReference>
<evidence type="ECO:0000256" key="2">
    <source>
        <dbReference type="SAM" id="Phobius"/>
    </source>
</evidence>
<dbReference type="EMBL" id="KZ819356">
    <property type="protein sequence ID" value="PWN45338.1"/>
    <property type="molecule type" value="Genomic_DNA"/>
</dbReference>
<comment type="similarity">
    <text evidence="1">Belongs to the PP2C family.</text>
</comment>
<organism evidence="4 5">
    <name type="scientific">Ceraceosorus guamensis</name>
    <dbReference type="NCBI Taxonomy" id="1522189"/>
    <lineage>
        <taxon>Eukaryota</taxon>
        <taxon>Fungi</taxon>
        <taxon>Dikarya</taxon>
        <taxon>Basidiomycota</taxon>
        <taxon>Ustilaginomycotina</taxon>
        <taxon>Exobasidiomycetes</taxon>
        <taxon>Ceraceosorales</taxon>
        <taxon>Ceraceosoraceae</taxon>
        <taxon>Ceraceosorus</taxon>
    </lineage>
</organism>
<dbReference type="InterPro" id="IPR036457">
    <property type="entry name" value="PPM-type-like_dom_sf"/>
</dbReference>
<keyword evidence="1" id="KW-0378">Hydrolase</keyword>
<reference evidence="4 5" key="1">
    <citation type="journal article" date="2018" name="Mol. Biol. Evol.">
        <title>Broad Genomic Sampling Reveals a Smut Pathogenic Ancestry of the Fungal Clade Ustilaginomycotina.</title>
        <authorList>
            <person name="Kijpornyongpan T."/>
            <person name="Mondo S.J."/>
            <person name="Barry K."/>
            <person name="Sandor L."/>
            <person name="Lee J."/>
            <person name="Lipzen A."/>
            <person name="Pangilinan J."/>
            <person name="LaButti K."/>
            <person name="Hainaut M."/>
            <person name="Henrissat B."/>
            <person name="Grigoriev I.V."/>
            <person name="Spatafora J.W."/>
            <person name="Aime M.C."/>
        </authorList>
    </citation>
    <scope>NUCLEOTIDE SEQUENCE [LARGE SCALE GENOMIC DNA]</scope>
    <source>
        <strain evidence="4 5">MCA 4658</strain>
    </source>
</reference>
<keyword evidence="1" id="KW-0464">Manganese</keyword>
<dbReference type="STRING" id="1522189.A0A316W897"/>
<evidence type="ECO:0000313" key="4">
    <source>
        <dbReference type="EMBL" id="PWN45338.1"/>
    </source>
</evidence>
<keyword evidence="1" id="KW-0460">Magnesium</keyword>